<proteinExistence type="predicted"/>
<dbReference type="Proteomes" id="UP001610335">
    <property type="component" value="Unassembled WGS sequence"/>
</dbReference>
<protein>
    <recommendedName>
        <fullName evidence="4">Jacalin-type lectin domain-containing protein</fullName>
    </recommendedName>
</protein>
<organism evidence="2 3">
    <name type="scientific">Aspergillus cavernicola</name>
    <dbReference type="NCBI Taxonomy" id="176166"/>
    <lineage>
        <taxon>Eukaryota</taxon>
        <taxon>Fungi</taxon>
        <taxon>Dikarya</taxon>
        <taxon>Ascomycota</taxon>
        <taxon>Pezizomycotina</taxon>
        <taxon>Eurotiomycetes</taxon>
        <taxon>Eurotiomycetidae</taxon>
        <taxon>Eurotiales</taxon>
        <taxon>Aspergillaceae</taxon>
        <taxon>Aspergillus</taxon>
        <taxon>Aspergillus subgen. Nidulantes</taxon>
    </lineage>
</organism>
<comment type="caution">
    <text evidence="2">The sequence shown here is derived from an EMBL/GenBank/DDBJ whole genome shotgun (WGS) entry which is preliminary data.</text>
</comment>
<keyword evidence="3" id="KW-1185">Reference proteome</keyword>
<evidence type="ECO:0000313" key="2">
    <source>
        <dbReference type="EMBL" id="KAL2813462.1"/>
    </source>
</evidence>
<feature type="region of interest" description="Disordered" evidence="1">
    <location>
        <begin position="1"/>
        <end position="29"/>
    </location>
</feature>
<feature type="compositionally biased region" description="Basic and acidic residues" evidence="1">
    <location>
        <begin position="14"/>
        <end position="24"/>
    </location>
</feature>
<accession>A0ABR4HFD0</accession>
<sequence>MVLSNGETWGYLNNDRDNETEGNHQTDSVVTLEPEEDEVIVGFYGQSDSRSGFTYQFGILTAPKGVELPDVIYDMPELSNA</sequence>
<evidence type="ECO:0000256" key="1">
    <source>
        <dbReference type="SAM" id="MobiDB-lite"/>
    </source>
</evidence>
<evidence type="ECO:0008006" key="4">
    <source>
        <dbReference type="Google" id="ProtNLM"/>
    </source>
</evidence>
<reference evidence="2 3" key="1">
    <citation type="submission" date="2024-07" db="EMBL/GenBank/DDBJ databases">
        <title>Section-level genome sequencing and comparative genomics of Aspergillus sections Usti and Cavernicolus.</title>
        <authorList>
            <consortium name="Lawrence Berkeley National Laboratory"/>
            <person name="Nybo J.L."/>
            <person name="Vesth T.C."/>
            <person name="Theobald S."/>
            <person name="Frisvad J.C."/>
            <person name="Larsen T.O."/>
            <person name="Kjaerboelling I."/>
            <person name="Rothschild-Mancinelli K."/>
            <person name="Lyhne E.K."/>
            <person name="Kogle M.E."/>
            <person name="Barry K."/>
            <person name="Clum A."/>
            <person name="Na H."/>
            <person name="Ledsgaard L."/>
            <person name="Lin J."/>
            <person name="Lipzen A."/>
            <person name="Kuo A."/>
            <person name="Riley R."/>
            <person name="Mondo S."/>
            <person name="LaButti K."/>
            <person name="Haridas S."/>
            <person name="Pangalinan J."/>
            <person name="Salamov A.A."/>
            <person name="Simmons B.A."/>
            <person name="Magnuson J.K."/>
            <person name="Chen J."/>
            <person name="Drula E."/>
            <person name="Henrissat B."/>
            <person name="Wiebenga A."/>
            <person name="Lubbers R.J."/>
            <person name="Gomes A.C."/>
            <person name="Makela M.R."/>
            <person name="Stajich J."/>
            <person name="Grigoriev I.V."/>
            <person name="Mortensen U.H."/>
            <person name="De vries R.P."/>
            <person name="Baker S.E."/>
            <person name="Andersen M.R."/>
        </authorList>
    </citation>
    <scope>NUCLEOTIDE SEQUENCE [LARGE SCALE GENOMIC DNA]</scope>
    <source>
        <strain evidence="2 3">CBS 600.67</strain>
    </source>
</reference>
<evidence type="ECO:0000313" key="3">
    <source>
        <dbReference type="Proteomes" id="UP001610335"/>
    </source>
</evidence>
<gene>
    <name evidence="2" type="ORF">BDW59DRAFT_154835</name>
</gene>
<name>A0ABR4HFD0_9EURO</name>
<dbReference type="EMBL" id="JBFXLS010000144">
    <property type="protein sequence ID" value="KAL2813462.1"/>
    <property type="molecule type" value="Genomic_DNA"/>
</dbReference>